<protein>
    <submittedName>
        <fullName evidence="1">Uncharacterized protein</fullName>
    </submittedName>
</protein>
<proteinExistence type="predicted"/>
<evidence type="ECO:0000313" key="1">
    <source>
        <dbReference type="EMBL" id="GAG87210.1"/>
    </source>
</evidence>
<dbReference type="EMBL" id="BART01016870">
    <property type="protein sequence ID" value="GAG87210.1"/>
    <property type="molecule type" value="Genomic_DNA"/>
</dbReference>
<organism evidence="1">
    <name type="scientific">marine sediment metagenome</name>
    <dbReference type="NCBI Taxonomy" id="412755"/>
    <lineage>
        <taxon>unclassified sequences</taxon>
        <taxon>metagenomes</taxon>
        <taxon>ecological metagenomes</taxon>
    </lineage>
</organism>
<comment type="caution">
    <text evidence="1">The sequence shown here is derived from an EMBL/GenBank/DDBJ whole genome shotgun (WGS) entry which is preliminary data.</text>
</comment>
<reference evidence="1" key="1">
    <citation type="journal article" date="2014" name="Front. Microbiol.">
        <title>High frequency of phylogenetically diverse reductive dehalogenase-homologous genes in deep subseafloor sedimentary metagenomes.</title>
        <authorList>
            <person name="Kawai M."/>
            <person name="Futagami T."/>
            <person name="Toyoda A."/>
            <person name="Takaki Y."/>
            <person name="Nishi S."/>
            <person name="Hori S."/>
            <person name="Arai W."/>
            <person name="Tsubouchi T."/>
            <person name="Morono Y."/>
            <person name="Uchiyama I."/>
            <person name="Ito T."/>
            <person name="Fujiyama A."/>
            <person name="Inagaki F."/>
            <person name="Takami H."/>
        </authorList>
    </citation>
    <scope>NUCLEOTIDE SEQUENCE</scope>
    <source>
        <strain evidence="1">Expedition CK06-06</strain>
    </source>
</reference>
<name>X1AWS1_9ZZZZ</name>
<sequence>MGVQYVCFSCRKLPFDEVMDALSFGKVYVRGTAYRNIDEVEKARAKA</sequence>
<accession>X1AWS1</accession>
<gene>
    <name evidence="1" type="ORF">S01H4_32305</name>
</gene>
<dbReference type="AlphaFoldDB" id="X1AWS1"/>